<evidence type="ECO:0000313" key="1">
    <source>
        <dbReference type="EMBL" id="QBK93776.1"/>
    </source>
</evidence>
<sequence length="398" mass="44353">MAARVGTKAKALEPTTAFVQRTSNVKRVYAVLFSVQNQLAKLPTASTVINIGNGLTFSRRDITRLRSEGNKLLDTNNSEYKHAHAFAKKVFDRKARAPRAAPFNKPVGIKNNAKSFFESVIADDDITQHAVLESLGYKFWQNDEPVTSVHLNRLFNNYISVEMLGTLQDGRIIEIDDDDNFAVNFKEEIDNTLIMNAALREQLEIAIKEANSSDLTGKTLEYNSAKGVPTSKPLKNSSTQIFAYLAAAKPRSLDSDARGLGYDNAAEAIKSSTKKAKLKSRVVPKMESNLGTYFSGGDYRNYAQSKYFSQYTQGRGDEPGVYTIALFDLNSIIAQLTTPYDGVIERLDDMNQDIDLLHKYSEAKKEFEKKNERVLDKDKLREGKVLAGLSAIGINLRP</sequence>
<organism evidence="1">
    <name type="scientific">Pithovirus LCPAC406</name>
    <dbReference type="NCBI Taxonomy" id="2506599"/>
    <lineage>
        <taxon>Viruses</taxon>
        <taxon>Pithoviruses</taxon>
    </lineage>
</organism>
<reference evidence="1" key="1">
    <citation type="journal article" date="2019" name="MBio">
        <title>Virus Genomes from Deep Sea Sediments Expand the Ocean Megavirome and Support Independent Origins of Viral Gigantism.</title>
        <authorList>
            <person name="Backstrom D."/>
            <person name="Yutin N."/>
            <person name="Jorgensen S.L."/>
            <person name="Dharamshi J."/>
            <person name="Homa F."/>
            <person name="Zaremba-Niedwiedzka K."/>
            <person name="Spang A."/>
            <person name="Wolf Y.I."/>
            <person name="Koonin E.V."/>
            <person name="Ettema T.J."/>
        </authorList>
    </citation>
    <scope>NUCLEOTIDE SEQUENCE</scope>
</reference>
<dbReference type="EMBL" id="MK500605">
    <property type="protein sequence ID" value="QBK93776.1"/>
    <property type="molecule type" value="Genomic_DNA"/>
</dbReference>
<gene>
    <name evidence="1" type="ORF">LCPAC406_00900</name>
</gene>
<protein>
    <submittedName>
        <fullName evidence="1">Uncharacterized protein</fullName>
    </submittedName>
</protein>
<accession>A0A481ZDP2</accession>
<proteinExistence type="predicted"/>
<name>A0A481ZDP2_9VIRU</name>